<dbReference type="AlphaFoldDB" id="A0A9P0D7G9"/>
<feature type="compositionally biased region" description="Acidic residues" evidence="1">
    <location>
        <begin position="168"/>
        <end position="177"/>
    </location>
</feature>
<protein>
    <submittedName>
        <fullName evidence="2">Uncharacterized protein</fullName>
    </submittedName>
</protein>
<organism evidence="2 3">
    <name type="scientific">Psylliodes chrysocephalus</name>
    <dbReference type="NCBI Taxonomy" id="3402493"/>
    <lineage>
        <taxon>Eukaryota</taxon>
        <taxon>Metazoa</taxon>
        <taxon>Ecdysozoa</taxon>
        <taxon>Arthropoda</taxon>
        <taxon>Hexapoda</taxon>
        <taxon>Insecta</taxon>
        <taxon>Pterygota</taxon>
        <taxon>Neoptera</taxon>
        <taxon>Endopterygota</taxon>
        <taxon>Coleoptera</taxon>
        <taxon>Polyphaga</taxon>
        <taxon>Cucujiformia</taxon>
        <taxon>Chrysomeloidea</taxon>
        <taxon>Chrysomelidae</taxon>
        <taxon>Galerucinae</taxon>
        <taxon>Alticini</taxon>
        <taxon>Psylliodes</taxon>
    </lineage>
</organism>
<keyword evidence="3" id="KW-1185">Reference proteome</keyword>
<feature type="compositionally biased region" description="Basic and acidic residues" evidence="1">
    <location>
        <begin position="178"/>
        <end position="199"/>
    </location>
</feature>
<gene>
    <name evidence="2" type="ORF">PSYICH_LOCUS15623</name>
</gene>
<accession>A0A9P0D7G9</accession>
<dbReference type="PANTHER" id="PTHR10773:SF19">
    <property type="match status" value="1"/>
</dbReference>
<feature type="compositionally biased region" description="Acidic residues" evidence="1">
    <location>
        <begin position="145"/>
        <end position="158"/>
    </location>
</feature>
<dbReference type="EMBL" id="OV651821">
    <property type="protein sequence ID" value="CAH1115592.1"/>
    <property type="molecule type" value="Genomic_DNA"/>
</dbReference>
<dbReference type="Proteomes" id="UP001153636">
    <property type="component" value="Chromosome 9"/>
</dbReference>
<dbReference type="PANTHER" id="PTHR10773">
    <property type="entry name" value="DNA-DIRECTED RNA POLYMERASES I, II, AND III SUBUNIT RPABC2"/>
    <property type="match status" value="1"/>
</dbReference>
<proteinExistence type="predicted"/>
<sequence>MARRVDKITNILQEQSKLATEVKNQKANQLRPFRDEVIPAPFSSTIENHVDVIIVQNEDDGHANNLPVDDIENYARETEEMLLNQISQGEPYIISDLADLDVTKETTNCSETAKLVSEEEILLVQQTLCQNKEMNEDPDYIMTEEEMEEETSNADAESESNKIREENFPEDNEISLEESEKRSRSKRSKIDKNKWKKQDNYKRREKGLKYKGKKKEKGTWNYNIEKPAKKLKPRCSCKLSRDNNTKLKCASITENARQEIFEDFWRKTWGEKKTYVNTLLVVKPTKRRRGEQEISRRQTSTEFYLKVGYNLTRVCKKMFLNTLCVGEISIKKWAKEKVIDNERVQKQPASGLGIKKIVEFFDRLPKLESHYCRANTSKLYLETVWYSKSQLYRAYCTDFCEENNIQPMSRATFSTIFDQHNLSLYQPKRDSCDICVAFETKNILQEEYDFHLILKHEARQVKTNDKESENEVFAVDFAICVTLS</sequence>
<name>A0A9P0D7G9_9CUCU</name>
<evidence type="ECO:0000256" key="1">
    <source>
        <dbReference type="SAM" id="MobiDB-lite"/>
    </source>
</evidence>
<feature type="region of interest" description="Disordered" evidence="1">
    <location>
        <begin position="145"/>
        <end position="199"/>
    </location>
</feature>
<evidence type="ECO:0000313" key="3">
    <source>
        <dbReference type="Proteomes" id="UP001153636"/>
    </source>
</evidence>
<dbReference type="OrthoDB" id="6780692at2759"/>
<evidence type="ECO:0000313" key="2">
    <source>
        <dbReference type="EMBL" id="CAH1115592.1"/>
    </source>
</evidence>
<reference evidence="2" key="1">
    <citation type="submission" date="2022-01" db="EMBL/GenBank/DDBJ databases">
        <authorList>
            <person name="King R."/>
        </authorList>
    </citation>
    <scope>NUCLEOTIDE SEQUENCE</scope>
</reference>